<dbReference type="Ensembl" id="ENSORLT00000021174.2">
    <property type="protein sequence ID" value="ENSORLP00000021173.1"/>
    <property type="gene ID" value="ENSORLG00000016926.2"/>
</dbReference>
<feature type="transmembrane region" description="Helical" evidence="7">
    <location>
        <begin position="127"/>
        <end position="147"/>
    </location>
</feature>
<evidence type="ECO:0000256" key="7">
    <source>
        <dbReference type="SAM" id="Phobius"/>
    </source>
</evidence>
<dbReference type="eggNOG" id="KOG4788">
    <property type="taxonomic scope" value="Eukaryota"/>
</dbReference>
<dbReference type="RefSeq" id="XP_020566194.1">
    <property type="nucleotide sequence ID" value="XM_020710535.2"/>
</dbReference>
<dbReference type="GO" id="GO:0016020">
    <property type="term" value="C:membrane"/>
    <property type="evidence" value="ECO:0000318"/>
    <property type="project" value="GO_Central"/>
</dbReference>
<dbReference type="HOGENOM" id="CLU_104458_1_0_1"/>
<evidence type="ECO:0000256" key="1">
    <source>
        <dbReference type="ARBA" id="ARBA00004141"/>
    </source>
</evidence>
<dbReference type="InterPro" id="IPR008253">
    <property type="entry name" value="Marvel"/>
</dbReference>
<dbReference type="RefSeq" id="XP_004078477.1">
    <property type="nucleotide sequence ID" value="XM_004078429.4"/>
</dbReference>
<feature type="region of interest" description="Disordered" evidence="6">
    <location>
        <begin position="156"/>
        <end position="182"/>
    </location>
</feature>
<dbReference type="KEGG" id="ola:101165096"/>
<dbReference type="CTD" id="54918"/>
<evidence type="ECO:0000313" key="10">
    <source>
        <dbReference type="Proteomes" id="UP000001038"/>
    </source>
</evidence>
<dbReference type="RefSeq" id="XP_011484170.1">
    <property type="nucleotide sequence ID" value="XM_011485868.3"/>
</dbReference>
<dbReference type="GeneTree" id="ENSGT00940000157911"/>
<dbReference type="RefSeq" id="XP_020566195.1">
    <property type="nucleotide sequence ID" value="XM_020710536.2"/>
</dbReference>
<evidence type="ECO:0000259" key="8">
    <source>
        <dbReference type="PROSITE" id="PS51225"/>
    </source>
</evidence>
<evidence type="ECO:0000256" key="4">
    <source>
        <dbReference type="ARBA" id="ARBA00023136"/>
    </source>
</evidence>
<gene>
    <name evidence="9" type="primary">cmtm6</name>
</gene>
<dbReference type="PROSITE" id="PS51225">
    <property type="entry name" value="MARVEL"/>
    <property type="match status" value="1"/>
</dbReference>
<keyword evidence="10" id="KW-1185">Reference proteome</keyword>
<dbReference type="OrthoDB" id="10028364at2759"/>
<sequence>MTEVYAPTTVSNPKSSWFLVPSKLLDKVQFGLKAAEVGLSLVAFILEELVSSCGNCNPLYFFEFVSCTAFLFTLLLLILLSTRLHEKVGIECWPKLNFLYTVGIAVLLLISSIVLAADNAGSSLERVAVVFGVLATLAFALDVAYFLKTRGSPFKAGPGPGVSNGGPVPAAAPETERLNDQA</sequence>
<organism evidence="9 10">
    <name type="scientific">Oryzias latipes</name>
    <name type="common">Japanese rice fish</name>
    <name type="synonym">Japanese killifish</name>
    <dbReference type="NCBI Taxonomy" id="8090"/>
    <lineage>
        <taxon>Eukaryota</taxon>
        <taxon>Metazoa</taxon>
        <taxon>Chordata</taxon>
        <taxon>Craniata</taxon>
        <taxon>Vertebrata</taxon>
        <taxon>Euteleostomi</taxon>
        <taxon>Actinopterygii</taxon>
        <taxon>Neopterygii</taxon>
        <taxon>Teleostei</taxon>
        <taxon>Neoteleostei</taxon>
        <taxon>Acanthomorphata</taxon>
        <taxon>Ovalentaria</taxon>
        <taxon>Atherinomorphae</taxon>
        <taxon>Beloniformes</taxon>
        <taxon>Adrianichthyidae</taxon>
        <taxon>Oryziinae</taxon>
        <taxon>Oryzias</taxon>
    </lineage>
</organism>
<protein>
    <recommendedName>
        <fullName evidence="8">MARVEL domain-containing protein</fullName>
    </recommendedName>
</protein>
<reference evidence="9" key="2">
    <citation type="submission" date="2025-05" db="UniProtKB">
        <authorList>
            <consortium name="Ensembl"/>
        </authorList>
    </citation>
    <scope>IDENTIFICATION</scope>
    <source>
        <strain evidence="9">Hd-rR</strain>
    </source>
</reference>
<keyword evidence="4 5" id="KW-0472">Membrane</keyword>
<dbReference type="Proteomes" id="UP000001038">
    <property type="component" value="Chromosome 16"/>
</dbReference>
<feature type="domain" description="MARVEL" evidence="8">
    <location>
        <begin position="24"/>
        <end position="151"/>
    </location>
</feature>
<dbReference type="RefSeq" id="XP_011484173.1">
    <property type="nucleotide sequence ID" value="XM_011485871.3"/>
</dbReference>
<dbReference type="GeneID" id="101165096"/>
<evidence type="ECO:0000256" key="3">
    <source>
        <dbReference type="ARBA" id="ARBA00022989"/>
    </source>
</evidence>
<feature type="transmembrane region" description="Helical" evidence="7">
    <location>
        <begin position="96"/>
        <end position="115"/>
    </location>
</feature>
<evidence type="ECO:0000256" key="6">
    <source>
        <dbReference type="SAM" id="MobiDB-lite"/>
    </source>
</evidence>
<dbReference type="Bgee" id="ENSORLG00000016926">
    <property type="expression patterns" value="Expressed in pharyngeal gill and 14 other cell types or tissues"/>
</dbReference>
<dbReference type="AlphaFoldDB" id="H2MQZ9"/>
<evidence type="ECO:0000313" key="9">
    <source>
        <dbReference type="Ensembl" id="ENSORLP00000021173.1"/>
    </source>
</evidence>
<proteinExistence type="predicted"/>
<dbReference type="PANTHER" id="PTHR22776">
    <property type="entry name" value="MARVEL-CONTAINING POTENTIAL LIPID RAFT-ASSOCIATED PROTEIN"/>
    <property type="match status" value="1"/>
</dbReference>
<accession>H2MQZ9</accession>
<dbReference type="PANTHER" id="PTHR22776:SF25">
    <property type="entry name" value="CKLF-LIKE MARVEL TRANSMEMBRANE DOMAIN-CONTAINING PROTEIN 6"/>
    <property type="match status" value="1"/>
</dbReference>
<reference evidence="9 10" key="1">
    <citation type="journal article" date="2007" name="Nature">
        <title>The medaka draft genome and insights into vertebrate genome evolution.</title>
        <authorList>
            <person name="Kasahara M."/>
            <person name="Naruse K."/>
            <person name="Sasaki S."/>
            <person name="Nakatani Y."/>
            <person name="Qu W."/>
            <person name="Ahsan B."/>
            <person name="Yamada T."/>
            <person name="Nagayasu Y."/>
            <person name="Doi K."/>
            <person name="Kasai Y."/>
            <person name="Jindo T."/>
            <person name="Kobayashi D."/>
            <person name="Shimada A."/>
            <person name="Toyoda A."/>
            <person name="Kuroki Y."/>
            <person name="Fujiyama A."/>
            <person name="Sasaki T."/>
            <person name="Shimizu A."/>
            <person name="Asakawa S."/>
            <person name="Shimizu N."/>
            <person name="Hashimoto S."/>
            <person name="Yang J."/>
            <person name="Lee Y."/>
            <person name="Matsushima K."/>
            <person name="Sugano S."/>
            <person name="Sakaizumi M."/>
            <person name="Narita T."/>
            <person name="Ohishi K."/>
            <person name="Haga S."/>
            <person name="Ohta F."/>
            <person name="Nomoto H."/>
            <person name="Nogata K."/>
            <person name="Morishita T."/>
            <person name="Endo T."/>
            <person name="Shin-I T."/>
            <person name="Takeda H."/>
            <person name="Morishita S."/>
            <person name="Kohara Y."/>
        </authorList>
    </citation>
    <scope>NUCLEOTIDE SEQUENCE [LARGE SCALE GENOMIC DNA]</scope>
    <source>
        <strain evidence="9 10">Hd-rR</strain>
    </source>
</reference>
<feature type="transmembrane region" description="Helical" evidence="7">
    <location>
        <begin position="59"/>
        <end position="84"/>
    </location>
</feature>
<evidence type="ECO:0000256" key="5">
    <source>
        <dbReference type="PROSITE-ProRule" id="PRU00581"/>
    </source>
</evidence>
<evidence type="ECO:0000256" key="2">
    <source>
        <dbReference type="ARBA" id="ARBA00022692"/>
    </source>
</evidence>
<dbReference type="Ensembl" id="ENSORLT00000035545.1">
    <property type="protein sequence ID" value="ENSORLP00000028022.1"/>
    <property type="gene ID" value="ENSORLG00000016926.2"/>
</dbReference>
<comment type="subcellular location">
    <subcellularLocation>
        <location evidence="1">Membrane</location>
        <topology evidence="1">Multi-pass membrane protein</topology>
    </subcellularLocation>
</comment>
<dbReference type="Pfam" id="PF01284">
    <property type="entry name" value="MARVEL"/>
    <property type="match status" value="1"/>
</dbReference>
<name>H2MQZ9_ORYLA</name>
<keyword evidence="2 5" id="KW-0812">Transmembrane</keyword>
<dbReference type="OMA" id="ASMVWEK"/>
<dbReference type="InterPro" id="IPR050578">
    <property type="entry name" value="MARVEL-CKLF_proteins"/>
</dbReference>
<dbReference type="STRING" id="8090.ENSORLP00000028022"/>
<keyword evidence="3 7" id="KW-1133">Transmembrane helix</keyword>
<dbReference type="RefSeq" id="XP_011484174.1">
    <property type="nucleotide sequence ID" value="XM_011485872.3"/>
</dbReference>